<dbReference type="Proteomes" id="UP000584867">
    <property type="component" value="Unassembled WGS sequence"/>
</dbReference>
<accession>A0A7W7ZMS9</accession>
<feature type="transmembrane region" description="Helical" evidence="1">
    <location>
        <begin position="245"/>
        <end position="266"/>
    </location>
</feature>
<comment type="caution">
    <text evidence="2">The sequence shown here is derived from an EMBL/GenBank/DDBJ whole genome shotgun (WGS) entry which is preliminary data.</text>
</comment>
<keyword evidence="1" id="KW-0812">Transmembrane</keyword>
<gene>
    <name evidence="2" type="ORF">HDF15_000804</name>
</gene>
<keyword evidence="1" id="KW-0472">Membrane</keyword>
<dbReference type="RefSeq" id="WP_221314268.1">
    <property type="nucleotide sequence ID" value="NZ_JACHIO010000003.1"/>
</dbReference>
<feature type="transmembrane region" description="Helical" evidence="1">
    <location>
        <begin position="117"/>
        <end position="139"/>
    </location>
</feature>
<reference evidence="2 3" key="1">
    <citation type="submission" date="2020-08" db="EMBL/GenBank/DDBJ databases">
        <title>Genomic Encyclopedia of Type Strains, Phase IV (KMG-V): Genome sequencing to study the core and pangenomes of soil and plant-associated prokaryotes.</title>
        <authorList>
            <person name="Whitman W."/>
        </authorList>
    </citation>
    <scope>NUCLEOTIDE SEQUENCE [LARGE SCALE GENOMIC DNA]</scope>
    <source>
        <strain evidence="2 3">X5P3</strain>
    </source>
</reference>
<dbReference type="AlphaFoldDB" id="A0A7W7ZMS9"/>
<proteinExistence type="predicted"/>
<protein>
    <recommendedName>
        <fullName evidence="4">Transmembrane protein</fullName>
    </recommendedName>
</protein>
<evidence type="ECO:0000313" key="2">
    <source>
        <dbReference type="EMBL" id="MBB5062474.1"/>
    </source>
</evidence>
<name>A0A7W7ZMS9_9BACT</name>
<evidence type="ECO:0000313" key="3">
    <source>
        <dbReference type="Proteomes" id="UP000584867"/>
    </source>
</evidence>
<feature type="transmembrane region" description="Helical" evidence="1">
    <location>
        <begin position="57"/>
        <end position="80"/>
    </location>
</feature>
<dbReference type="EMBL" id="JACHIO010000003">
    <property type="protein sequence ID" value="MBB5062474.1"/>
    <property type="molecule type" value="Genomic_DNA"/>
</dbReference>
<keyword evidence="1" id="KW-1133">Transmembrane helix</keyword>
<feature type="transmembrane region" description="Helical" evidence="1">
    <location>
        <begin position="26"/>
        <end position="45"/>
    </location>
</feature>
<evidence type="ECO:0000256" key="1">
    <source>
        <dbReference type="SAM" id="Phobius"/>
    </source>
</evidence>
<evidence type="ECO:0008006" key="4">
    <source>
        <dbReference type="Google" id="ProtNLM"/>
    </source>
</evidence>
<sequence length="276" mass="28611">MNQSETTNLPLSSSRKDHPEAVGSGVSWSAVVAGAFVTAALYLILLSLGAGLGLSSVSVWSNVGVSAATIGTASILWLIFAEIVSSSMGGYLAGRLRTKWTVIHGDEVYFRDTAHGFLSWSVALVVTAALLGAAATTMIGSPSANGSSETKGAVSPNAYFVDAILRTETPKTDSDTASLRQEVGTILATSLKQGSLGSDDKAYLDRLVSARTGLDQGTADKRVSNVYANAQNAAEATRKAVAHTLLWIFIALLIGAFCSSLAGTIGGKQRDNVVIL</sequence>
<organism evidence="2 3">
    <name type="scientific">Granulicella mallensis</name>
    <dbReference type="NCBI Taxonomy" id="940614"/>
    <lineage>
        <taxon>Bacteria</taxon>
        <taxon>Pseudomonadati</taxon>
        <taxon>Acidobacteriota</taxon>
        <taxon>Terriglobia</taxon>
        <taxon>Terriglobales</taxon>
        <taxon>Acidobacteriaceae</taxon>
        <taxon>Granulicella</taxon>
    </lineage>
</organism>